<dbReference type="AlphaFoldDB" id="A0A2S2QK20"/>
<dbReference type="OrthoDB" id="6361509at2759"/>
<feature type="domain" description="RNA-binding protein vts1-like alpha-helical" evidence="1">
    <location>
        <begin position="5"/>
        <end position="48"/>
    </location>
</feature>
<dbReference type="PANTHER" id="PTHR16195:SF16">
    <property type="entry name" value="ZINC FINGER CCHC DOMAIN-CONTAINING PROTEIN 14"/>
    <property type="match status" value="1"/>
</dbReference>
<evidence type="ECO:0000259" key="2">
    <source>
        <dbReference type="Pfam" id="PF26034"/>
    </source>
</evidence>
<dbReference type="InterPro" id="IPR057327">
    <property type="entry name" value="Vts1_dom"/>
</dbReference>
<feature type="domain" description="SMAUG/ZCCHC2-like PHAT" evidence="2">
    <location>
        <begin position="53"/>
        <end position="163"/>
    </location>
</feature>
<dbReference type="Pfam" id="PF26034">
    <property type="entry name" value="PHAT_SMAUG"/>
    <property type="match status" value="1"/>
</dbReference>
<name>A0A2S2QK20_9HEMI</name>
<dbReference type="EMBL" id="GGMS01008329">
    <property type="protein sequence ID" value="MBY77532.1"/>
    <property type="molecule type" value="Transcribed_RNA"/>
</dbReference>
<reference evidence="3" key="1">
    <citation type="submission" date="2018-04" db="EMBL/GenBank/DDBJ databases">
        <title>Transcriptome assembly of Sipha flava.</title>
        <authorList>
            <person name="Scully E.D."/>
            <person name="Geib S.M."/>
            <person name="Palmer N.A."/>
            <person name="Koch K."/>
            <person name="Bradshaw J."/>
            <person name="Heng-Moss T."/>
            <person name="Sarath G."/>
        </authorList>
    </citation>
    <scope>NUCLEOTIDE SEQUENCE</scope>
</reference>
<proteinExistence type="predicted"/>
<dbReference type="PANTHER" id="PTHR16195">
    <property type="entry name" value="ZINC FINGER CCHC DOMAIN CONTAINING PROTEIN"/>
    <property type="match status" value="1"/>
</dbReference>
<organism evidence="3">
    <name type="scientific">Sipha flava</name>
    <name type="common">yellow sugarcane aphid</name>
    <dbReference type="NCBI Taxonomy" id="143950"/>
    <lineage>
        <taxon>Eukaryota</taxon>
        <taxon>Metazoa</taxon>
        <taxon>Ecdysozoa</taxon>
        <taxon>Arthropoda</taxon>
        <taxon>Hexapoda</taxon>
        <taxon>Insecta</taxon>
        <taxon>Pterygota</taxon>
        <taxon>Neoptera</taxon>
        <taxon>Paraneoptera</taxon>
        <taxon>Hemiptera</taxon>
        <taxon>Sternorrhyncha</taxon>
        <taxon>Aphidomorpha</taxon>
        <taxon>Aphidoidea</taxon>
        <taxon>Aphididae</taxon>
        <taxon>Sipha</taxon>
    </lineage>
</organism>
<sequence length="199" mass="23123">MVCIDEVVAYFKTLKSYERLWMMCRLQSHCLPIELRYLGTCLDNLSKRDIHILKKLELEANDPANVSEVACKCICDKTVRAAVIKYLSVLNTNSTKCSELIYKALTDDKGLQRIFKCPKTFFNDKNAFEELMVLYTLAVNHPAFIFEQKTQLDSIFNCIKKEKERQLLKNKDNDQDKESSDSVEHSYDLVVLPAKLEYF</sequence>
<evidence type="ECO:0000259" key="1">
    <source>
        <dbReference type="Pfam" id="PF25479"/>
    </source>
</evidence>
<evidence type="ECO:0000313" key="3">
    <source>
        <dbReference type="EMBL" id="MBY77532.1"/>
    </source>
</evidence>
<protein>
    <submittedName>
        <fullName evidence="3">Zinc finger CCHC domain-containing protein 2</fullName>
    </submittedName>
</protein>
<dbReference type="InterPro" id="IPR058599">
    <property type="entry name" value="PHAT_Smg/ZCCHC2-like"/>
</dbReference>
<dbReference type="InterPro" id="IPR042344">
    <property type="entry name" value="ZCCHC14"/>
</dbReference>
<dbReference type="Pfam" id="PF25479">
    <property type="entry name" value="Vts1"/>
    <property type="match status" value="1"/>
</dbReference>
<gene>
    <name evidence="3" type="primary">Zcchc2</name>
    <name evidence="3" type="ORF">g.27820</name>
</gene>
<accession>A0A2S2QK20</accession>